<dbReference type="GO" id="GO:0003677">
    <property type="term" value="F:DNA binding"/>
    <property type="evidence" value="ECO:0007669"/>
    <property type="project" value="UniProtKB-KW"/>
</dbReference>
<keyword evidence="2" id="KW-0238">DNA-binding</keyword>
<dbReference type="PANTHER" id="PTHR33154:SF15">
    <property type="entry name" value="REGULATORY PROTEIN ARSR"/>
    <property type="match status" value="1"/>
</dbReference>
<dbReference type="AlphaFoldDB" id="A0A5B8LS90"/>
<dbReference type="SMART" id="SM00418">
    <property type="entry name" value="HTH_ARSR"/>
    <property type="match status" value="1"/>
</dbReference>
<evidence type="ECO:0000313" key="5">
    <source>
        <dbReference type="EMBL" id="QDZ10090.1"/>
    </source>
</evidence>
<keyword evidence="1" id="KW-0805">Transcription regulation</keyword>
<dbReference type="KEGG" id="dea:FPZ08_04625"/>
<dbReference type="InterPro" id="IPR001845">
    <property type="entry name" value="HTH_ArsR_DNA-bd_dom"/>
</dbReference>
<evidence type="ECO:0000259" key="4">
    <source>
        <dbReference type="SMART" id="SM00418"/>
    </source>
</evidence>
<dbReference type="InterPro" id="IPR036390">
    <property type="entry name" value="WH_DNA-bd_sf"/>
</dbReference>
<dbReference type="EMBL" id="CP042304">
    <property type="protein sequence ID" value="QDZ10090.1"/>
    <property type="molecule type" value="Genomic_DNA"/>
</dbReference>
<gene>
    <name evidence="5" type="ORF">FPZ08_04625</name>
</gene>
<dbReference type="GO" id="GO:0003700">
    <property type="term" value="F:DNA-binding transcription factor activity"/>
    <property type="evidence" value="ECO:0007669"/>
    <property type="project" value="InterPro"/>
</dbReference>
<evidence type="ECO:0000256" key="2">
    <source>
        <dbReference type="ARBA" id="ARBA00023125"/>
    </source>
</evidence>
<protein>
    <submittedName>
        <fullName evidence="5">Helix-turn-helix transcriptional regulator</fullName>
    </submittedName>
</protein>
<keyword evidence="6" id="KW-1185">Reference proteome</keyword>
<dbReference type="InterPro" id="IPR011991">
    <property type="entry name" value="ArsR-like_HTH"/>
</dbReference>
<dbReference type="PANTHER" id="PTHR33154">
    <property type="entry name" value="TRANSCRIPTIONAL REGULATOR, ARSR FAMILY"/>
    <property type="match status" value="1"/>
</dbReference>
<dbReference type="RefSeq" id="WP_146288894.1">
    <property type="nucleotide sequence ID" value="NZ_CP042304.1"/>
</dbReference>
<dbReference type="Pfam" id="PF12840">
    <property type="entry name" value="HTH_20"/>
    <property type="match status" value="1"/>
</dbReference>
<evidence type="ECO:0000256" key="3">
    <source>
        <dbReference type="ARBA" id="ARBA00023163"/>
    </source>
</evidence>
<dbReference type="InterPro" id="IPR051081">
    <property type="entry name" value="HTH_MetalResp_TranReg"/>
</dbReference>
<proteinExistence type="predicted"/>
<sequence>MSEKTLRDISSVVPDATALKALAHPLRLRMLGLLRIEGPATASGLAARLGLNSGATSYHLRQLAQHGFIEEDAERGSQRDRWWRARHEATNVMPANAEGEALELGLAFERAALHGQMRQMQRAQAAYPDLPQEWRQASTVSDYTIPLTAEAAKALVEKLQTVLWEAMAAAPALGTPLPQDMRPFTVVLHAAPHVGEPAAGEGE</sequence>
<dbReference type="InterPro" id="IPR036388">
    <property type="entry name" value="WH-like_DNA-bd_sf"/>
</dbReference>
<dbReference type="CDD" id="cd00090">
    <property type="entry name" value="HTH_ARSR"/>
    <property type="match status" value="1"/>
</dbReference>
<keyword evidence="3" id="KW-0804">Transcription</keyword>
<name>A0A5B8LS90_9HYPH</name>
<accession>A0A5B8LS90</accession>
<organism evidence="5 6">
    <name type="scientific">Devosia ginsengisoli</name>
    <dbReference type="NCBI Taxonomy" id="400770"/>
    <lineage>
        <taxon>Bacteria</taxon>
        <taxon>Pseudomonadati</taxon>
        <taxon>Pseudomonadota</taxon>
        <taxon>Alphaproteobacteria</taxon>
        <taxon>Hyphomicrobiales</taxon>
        <taxon>Devosiaceae</taxon>
        <taxon>Devosia</taxon>
    </lineage>
</organism>
<dbReference type="SUPFAM" id="SSF46785">
    <property type="entry name" value="Winged helix' DNA-binding domain"/>
    <property type="match status" value="1"/>
</dbReference>
<reference evidence="5 6" key="1">
    <citation type="submission" date="2019-07" db="EMBL/GenBank/DDBJ databases">
        <title>Full genome sequence of Devosia sp. Gsoil 520.</title>
        <authorList>
            <person name="Im W.-T."/>
        </authorList>
    </citation>
    <scope>NUCLEOTIDE SEQUENCE [LARGE SCALE GENOMIC DNA]</scope>
    <source>
        <strain evidence="5 6">Gsoil 520</strain>
    </source>
</reference>
<feature type="domain" description="HTH arsR-type" evidence="4">
    <location>
        <begin position="17"/>
        <end position="98"/>
    </location>
</feature>
<dbReference type="OrthoDB" id="7945987at2"/>
<evidence type="ECO:0000313" key="6">
    <source>
        <dbReference type="Proteomes" id="UP000315364"/>
    </source>
</evidence>
<evidence type="ECO:0000256" key="1">
    <source>
        <dbReference type="ARBA" id="ARBA00023015"/>
    </source>
</evidence>
<dbReference type="Proteomes" id="UP000315364">
    <property type="component" value="Chromosome"/>
</dbReference>
<dbReference type="Gene3D" id="1.10.10.10">
    <property type="entry name" value="Winged helix-like DNA-binding domain superfamily/Winged helix DNA-binding domain"/>
    <property type="match status" value="1"/>
</dbReference>